<reference evidence="1" key="2">
    <citation type="submission" date="2025-09" db="UniProtKB">
        <authorList>
            <consortium name="EnsemblPlants"/>
        </authorList>
    </citation>
    <scope>IDENTIFICATION</scope>
</reference>
<organism evidence="1 2">
    <name type="scientific">Avena sativa</name>
    <name type="common">Oat</name>
    <dbReference type="NCBI Taxonomy" id="4498"/>
    <lineage>
        <taxon>Eukaryota</taxon>
        <taxon>Viridiplantae</taxon>
        <taxon>Streptophyta</taxon>
        <taxon>Embryophyta</taxon>
        <taxon>Tracheophyta</taxon>
        <taxon>Spermatophyta</taxon>
        <taxon>Magnoliopsida</taxon>
        <taxon>Liliopsida</taxon>
        <taxon>Poales</taxon>
        <taxon>Poaceae</taxon>
        <taxon>BOP clade</taxon>
        <taxon>Pooideae</taxon>
        <taxon>Poodae</taxon>
        <taxon>Poeae</taxon>
        <taxon>Poeae Chloroplast Group 1 (Aveneae type)</taxon>
        <taxon>Aveninae</taxon>
        <taxon>Avena</taxon>
    </lineage>
</organism>
<name>A0ACD5TB33_AVESA</name>
<sequence length="316" mass="35094">MSLRLSSAPLDDDDLLREILLRLPPQPSSLPRASIVCTRWRNVVSDPQFLGRFRQHHRKPPLLGFFKKDGGGRQVFTPVLGSPDRIPTTRFPVPRSCKSYDHWEFLGCRHGLAVLINDRGREAVVWDPLIGKHHRVPFPPGLCNGSITHNFLLWHAELMCTDAEDGHVHGDCFAAPFKLILMCQGQTHAFACMYSSVSGVWGNVISIAITFGVLSRPGVLVGNAVYWLLRGGGGVLVFDTERQSLGVIDKPTDAHGTDSWSFQLLRTSDDACLGLVVLSKLSIRLWKRQSNSSGVTEWVLLQKTIQLEGLPSTEKV</sequence>
<evidence type="ECO:0000313" key="1">
    <source>
        <dbReference type="EnsemblPlants" id="AVESA.00010b.r2.1AG0023030.2.CDS.1"/>
    </source>
</evidence>
<accession>A0ACD5TB33</accession>
<evidence type="ECO:0000313" key="2">
    <source>
        <dbReference type="Proteomes" id="UP001732700"/>
    </source>
</evidence>
<proteinExistence type="predicted"/>
<protein>
    <submittedName>
        <fullName evidence="1">Uncharacterized protein</fullName>
    </submittedName>
</protein>
<dbReference type="EnsemblPlants" id="AVESA.00010b.r2.1AG0023030.2">
    <property type="protein sequence ID" value="AVESA.00010b.r2.1AG0023030.2.CDS.1"/>
    <property type="gene ID" value="AVESA.00010b.r2.1AG0023030"/>
</dbReference>
<keyword evidence="2" id="KW-1185">Reference proteome</keyword>
<reference evidence="1" key="1">
    <citation type="submission" date="2021-05" db="EMBL/GenBank/DDBJ databases">
        <authorList>
            <person name="Scholz U."/>
            <person name="Mascher M."/>
            <person name="Fiebig A."/>
        </authorList>
    </citation>
    <scope>NUCLEOTIDE SEQUENCE [LARGE SCALE GENOMIC DNA]</scope>
</reference>
<dbReference type="Proteomes" id="UP001732700">
    <property type="component" value="Chromosome 1A"/>
</dbReference>